<keyword evidence="2" id="KW-1185">Reference proteome</keyword>
<evidence type="ECO:0000313" key="1">
    <source>
        <dbReference type="EMBL" id="MBN7800497.1"/>
    </source>
</evidence>
<comment type="caution">
    <text evidence="1">The sequence shown here is derived from an EMBL/GenBank/DDBJ whole genome shotgun (WGS) entry which is preliminary data.</text>
</comment>
<sequence>MLLLIGLLFTSCSESISESDLRAQVVFTGSEAADGCGWLIQVSEDLTYKPEDLDEKFKVDGLEVSVSFKVLASSYTCGFPSPSSPKFQNIKISKIKRN</sequence>
<dbReference type="EMBL" id="JAFKCW010000001">
    <property type="protein sequence ID" value="MBN7800497.1"/>
    <property type="molecule type" value="Genomic_DNA"/>
</dbReference>
<reference evidence="1 2" key="1">
    <citation type="submission" date="2021-03" db="EMBL/GenBank/DDBJ databases">
        <title>novel species isolated from a fishpond in China.</title>
        <authorList>
            <person name="Lu H."/>
            <person name="Cai Z."/>
        </authorList>
    </citation>
    <scope>NUCLEOTIDE SEQUENCE [LARGE SCALE GENOMIC DNA]</scope>
    <source>
        <strain evidence="1 2">JCM 31546</strain>
    </source>
</reference>
<evidence type="ECO:0008006" key="3">
    <source>
        <dbReference type="Google" id="ProtNLM"/>
    </source>
</evidence>
<dbReference type="Proteomes" id="UP000664698">
    <property type="component" value="Unassembled WGS sequence"/>
</dbReference>
<accession>A0ABS3BNB3</accession>
<proteinExistence type="predicted"/>
<protein>
    <recommendedName>
        <fullName evidence="3">DUF4377 domain-containing protein</fullName>
    </recommendedName>
</protein>
<dbReference type="RefSeq" id="WP_206568444.1">
    <property type="nucleotide sequence ID" value="NZ_JAFKCW010000001.1"/>
</dbReference>
<name>A0ABS3BNB3_9BACT</name>
<organism evidence="1 2">
    <name type="scientific">Algoriphagus aestuariicola</name>
    <dbReference type="NCBI Taxonomy" id="1852016"/>
    <lineage>
        <taxon>Bacteria</taxon>
        <taxon>Pseudomonadati</taxon>
        <taxon>Bacteroidota</taxon>
        <taxon>Cytophagia</taxon>
        <taxon>Cytophagales</taxon>
        <taxon>Cyclobacteriaceae</taxon>
        <taxon>Algoriphagus</taxon>
    </lineage>
</organism>
<gene>
    <name evidence="1" type="ORF">J0A67_06480</name>
</gene>
<evidence type="ECO:0000313" key="2">
    <source>
        <dbReference type="Proteomes" id="UP000664698"/>
    </source>
</evidence>